<evidence type="ECO:0000313" key="4">
    <source>
        <dbReference type="Proteomes" id="UP000011083"/>
    </source>
</evidence>
<reference evidence="3 4" key="1">
    <citation type="journal article" date="2013" name="Genome Biol.">
        <title>Genome of Acanthamoeba castellanii highlights extensive lateral gene transfer and early evolution of tyrosine kinase signaling.</title>
        <authorList>
            <person name="Clarke M."/>
            <person name="Lohan A.J."/>
            <person name="Liu B."/>
            <person name="Lagkouvardos I."/>
            <person name="Roy S."/>
            <person name="Zafar N."/>
            <person name="Bertelli C."/>
            <person name="Schilde C."/>
            <person name="Kianianmomeni A."/>
            <person name="Burglin T.R."/>
            <person name="Frech C."/>
            <person name="Turcotte B."/>
            <person name="Kopec K.O."/>
            <person name="Synnott J.M."/>
            <person name="Choo C."/>
            <person name="Paponov I."/>
            <person name="Finkler A."/>
            <person name="Soon Heng Tan C."/>
            <person name="Hutchins A.P."/>
            <person name="Weinmeier T."/>
            <person name="Rattei T."/>
            <person name="Chu J.S."/>
            <person name="Gimenez G."/>
            <person name="Irimia M."/>
            <person name="Rigden D.J."/>
            <person name="Fitzpatrick D.A."/>
            <person name="Lorenzo-Morales J."/>
            <person name="Bateman A."/>
            <person name="Chiu C.H."/>
            <person name="Tang P."/>
            <person name="Hegemann P."/>
            <person name="Fromm H."/>
            <person name="Raoult D."/>
            <person name="Greub G."/>
            <person name="Miranda-Saavedra D."/>
            <person name="Chen N."/>
            <person name="Nash P."/>
            <person name="Ginger M.L."/>
            <person name="Horn M."/>
            <person name="Schaap P."/>
            <person name="Caler L."/>
            <person name="Loftus B."/>
        </authorList>
    </citation>
    <scope>NUCLEOTIDE SEQUENCE [LARGE SCALE GENOMIC DNA]</scope>
    <source>
        <strain evidence="3 4">Neff</strain>
    </source>
</reference>
<gene>
    <name evidence="3" type="ORF">ACA1_022720</name>
</gene>
<accession>L8HC47</accession>
<proteinExistence type="predicted"/>
<sequence>AVVLAALGGVALLVVLSASAVAGTVVYRKHRQAQQTLAQQESAQFSSHTQIEMDMIVQGIQSIKKAEKAGPLAHPMAFKVVVAEAEEVEEAKPTWRMRIKSITARSPTILVDSTNTSRQPVPLGAIIAEGRSPQQQGTNNADTDSQN</sequence>
<feature type="compositionally biased region" description="Polar residues" evidence="1">
    <location>
        <begin position="132"/>
        <end position="147"/>
    </location>
</feature>
<evidence type="ECO:0000313" key="3">
    <source>
        <dbReference type="EMBL" id="ELR21966.1"/>
    </source>
</evidence>
<dbReference type="EMBL" id="KB007892">
    <property type="protein sequence ID" value="ELR21966.1"/>
    <property type="molecule type" value="Genomic_DNA"/>
</dbReference>
<feature type="chain" id="PRO_5003990958" evidence="2">
    <location>
        <begin position="23"/>
        <end position="147"/>
    </location>
</feature>
<evidence type="ECO:0000256" key="2">
    <source>
        <dbReference type="SAM" id="SignalP"/>
    </source>
</evidence>
<dbReference type="Proteomes" id="UP000011083">
    <property type="component" value="Unassembled WGS sequence"/>
</dbReference>
<feature type="signal peptide" evidence="2">
    <location>
        <begin position="1"/>
        <end position="22"/>
    </location>
</feature>
<dbReference type="GeneID" id="14922885"/>
<name>L8HC47_ACACF</name>
<dbReference type="KEGG" id="acan:ACA1_022720"/>
<keyword evidence="2" id="KW-0732">Signal</keyword>
<feature type="non-terminal residue" evidence="3">
    <location>
        <position position="147"/>
    </location>
</feature>
<evidence type="ECO:0000256" key="1">
    <source>
        <dbReference type="SAM" id="MobiDB-lite"/>
    </source>
</evidence>
<organism evidence="3 4">
    <name type="scientific">Acanthamoeba castellanii (strain ATCC 30010 / Neff)</name>
    <dbReference type="NCBI Taxonomy" id="1257118"/>
    <lineage>
        <taxon>Eukaryota</taxon>
        <taxon>Amoebozoa</taxon>
        <taxon>Discosea</taxon>
        <taxon>Longamoebia</taxon>
        <taxon>Centramoebida</taxon>
        <taxon>Acanthamoebidae</taxon>
        <taxon>Acanthamoeba</taxon>
    </lineage>
</organism>
<dbReference type="AlphaFoldDB" id="L8HC47"/>
<dbReference type="VEuPathDB" id="AmoebaDB:ACA1_022720"/>
<keyword evidence="4" id="KW-1185">Reference proteome</keyword>
<protein>
    <submittedName>
        <fullName evidence="3">Uncharacterized protein</fullName>
    </submittedName>
</protein>
<dbReference type="RefSeq" id="XP_004348340.1">
    <property type="nucleotide sequence ID" value="XM_004348290.1"/>
</dbReference>
<feature type="region of interest" description="Disordered" evidence="1">
    <location>
        <begin position="127"/>
        <end position="147"/>
    </location>
</feature>